<reference evidence="2 3" key="1">
    <citation type="submission" date="2022-12" db="EMBL/GenBank/DDBJ databases">
        <title>Chromosome-scale assembly of the Ensete ventricosum genome.</title>
        <authorList>
            <person name="Dussert Y."/>
            <person name="Stocks J."/>
            <person name="Wendawek A."/>
            <person name="Woldeyes F."/>
            <person name="Nichols R.A."/>
            <person name="Borrell J.S."/>
        </authorList>
    </citation>
    <scope>NUCLEOTIDE SEQUENCE [LARGE SCALE GENOMIC DNA]</scope>
    <source>
        <strain evidence="3">cv. Maze</strain>
        <tissue evidence="2">Seeds</tissue>
    </source>
</reference>
<evidence type="ECO:0008006" key="4">
    <source>
        <dbReference type="Google" id="ProtNLM"/>
    </source>
</evidence>
<comment type="similarity">
    <text evidence="1">Belongs to the TrpF family.</text>
</comment>
<dbReference type="AlphaFoldDB" id="A0AAV8QEE3"/>
<evidence type="ECO:0000313" key="3">
    <source>
        <dbReference type="Proteomes" id="UP001222027"/>
    </source>
</evidence>
<dbReference type="GO" id="GO:0004640">
    <property type="term" value="F:phosphoribosylanthranilate isomerase activity"/>
    <property type="evidence" value="ECO:0007669"/>
    <property type="project" value="InterPro"/>
</dbReference>
<gene>
    <name evidence="2" type="ORF">OPV22_020319</name>
</gene>
<dbReference type="InterPro" id="IPR044643">
    <property type="entry name" value="TrpF_fam"/>
</dbReference>
<dbReference type="EMBL" id="JAQQAF010000006">
    <property type="protein sequence ID" value="KAJ8476592.1"/>
    <property type="molecule type" value="Genomic_DNA"/>
</dbReference>
<dbReference type="Gene3D" id="3.20.20.70">
    <property type="entry name" value="Aldolase class I"/>
    <property type="match status" value="1"/>
</dbReference>
<proteinExistence type="inferred from homology"/>
<name>A0AAV8QEE3_ENSVE</name>
<evidence type="ECO:0000256" key="1">
    <source>
        <dbReference type="ARBA" id="ARBA00007571"/>
    </source>
</evidence>
<dbReference type="InterPro" id="IPR013785">
    <property type="entry name" value="Aldolase_TIM"/>
</dbReference>
<keyword evidence="3" id="KW-1185">Reference proteome</keyword>
<dbReference type="PANTHER" id="PTHR42894">
    <property type="entry name" value="N-(5'-PHOSPHORIBOSYL)ANTHRANILATE ISOMERASE"/>
    <property type="match status" value="1"/>
</dbReference>
<dbReference type="InterPro" id="IPR011060">
    <property type="entry name" value="RibuloseP-bd_barrel"/>
</dbReference>
<sequence length="184" mass="20433">MLPYLRWRHPMRSRCVPDYALFLFEEERCSLRQLPLLHHSGQSRLGPVTVSCLKTDCTIEKGLNMIKPLVKMCGITSAKDAEMAVKAGASLIGMILCPDSKRSVSLKTQLPASDAADLEFVQLHGDGSRSSLPILPQQHRIIYVLHVDKNGILLDHVSDEESSLADWLLKDGAKGGRSEIITTW</sequence>
<evidence type="ECO:0000313" key="2">
    <source>
        <dbReference type="EMBL" id="KAJ8476592.1"/>
    </source>
</evidence>
<accession>A0AAV8QEE3</accession>
<dbReference type="SUPFAM" id="SSF51366">
    <property type="entry name" value="Ribulose-phoshate binding barrel"/>
    <property type="match status" value="1"/>
</dbReference>
<dbReference type="Proteomes" id="UP001222027">
    <property type="component" value="Unassembled WGS sequence"/>
</dbReference>
<dbReference type="GO" id="GO:0000162">
    <property type="term" value="P:L-tryptophan biosynthetic process"/>
    <property type="evidence" value="ECO:0007669"/>
    <property type="project" value="InterPro"/>
</dbReference>
<organism evidence="2 3">
    <name type="scientific">Ensete ventricosum</name>
    <name type="common">Abyssinian banana</name>
    <name type="synonym">Musa ensete</name>
    <dbReference type="NCBI Taxonomy" id="4639"/>
    <lineage>
        <taxon>Eukaryota</taxon>
        <taxon>Viridiplantae</taxon>
        <taxon>Streptophyta</taxon>
        <taxon>Embryophyta</taxon>
        <taxon>Tracheophyta</taxon>
        <taxon>Spermatophyta</taxon>
        <taxon>Magnoliopsida</taxon>
        <taxon>Liliopsida</taxon>
        <taxon>Zingiberales</taxon>
        <taxon>Musaceae</taxon>
        <taxon>Ensete</taxon>
    </lineage>
</organism>
<protein>
    <recommendedName>
        <fullName evidence="4">Phosphoribosylanthranilate isomerase</fullName>
    </recommendedName>
</protein>
<comment type="caution">
    <text evidence="2">The sequence shown here is derived from an EMBL/GenBank/DDBJ whole genome shotgun (WGS) entry which is preliminary data.</text>
</comment>
<dbReference type="PANTHER" id="PTHR42894:SF1">
    <property type="entry name" value="N-(5'-PHOSPHORIBOSYL)ANTHRANILATE ISOMERASE"/>
    <property type="match status" value="1"/>
</dbReference>